<dbReference type="PANTHER" id="PTHR48086">
    <property type="entry name" value="SODIUM/PROLINE SYMPORTER-RELATED"/>
    <property type="match status" value="1"/>
</dbReference>
<feature type="transmembrane region" description="Helical" evidence="14">
    <location>
        <begin position="389"/>
        <end position="408"/>
    </location>
</feature>
<dbReference type="Gene3D" id="1.20.1730.10">
    <property type="entry name" value="Sodium/glucose cotransporter"/>
    <property type="match status" value="1"/>
</dbReference>
<evidence type="ECO:0000256" key="4">
    <source>
        <dbReference type="ARBA" id="ARBA00022475"/>
    </source>
</evidence>
<evidence type="ECO:0000256" key="12">
    <source>
        <dbReference type="ARBA" id="ARBA00033708"/>
    </source>
</evidence>
<dbReference type="Proteomes" id="UP000632339">
    <property type="component" value="Unassembled WGS sequence"/>
</dbReference>
<protein>
    <submittedName>
        <fullName evidence="15">Sodium-coupled permease</fullName>
    </submittedName>
</protein>
<evidence type="ECO:0000256" key="3">
    <source>
        <dbReference type="ARBA" id="ARBA00022448"/>
    </source>
</evidence>
<evidence type="ECO:0000256" key="10">
    <source>
        <dbReference type="ARBA" id="ARBA00023136"/>
    </source>
</evidence>
<feature type="transmembrane region" description="Helical" evidence="14">
    <location>
        <begin position="414"/>
        <end position="433"/>
    </location>
</feature>
<keyword evidence="16" id="KW-1185">Reference proteome</keyword>
<evidence type="ECO:0000256" key="2">
    <source>
        <dbReference type="ARBA" id="ARBA00006434"/>
    </source>
</evidence>
<dbReference type="Pfam" id="PF00474">
    <property type="entry name" value="SSF"/>
    <property type="match status" value="1"/>
</dbReference>
<proteinExistence type="inferred from homology"/>
<evidence type="ECO:0000256" key="5">
    <source>
        <dbReference type="ARBA" id="ARBA00022692"/>
    </source>
</evidence>
<sequence length="553" mass="60372">MNKLHTLDYITIIVYMVLMSGIGIFLGRYIKNIGDYFKGGSGISWLAGGISNFMTKFSSFVFVAYAGIAYSDGLVAITLIWSTIFPSVLAVFVYAKLWKRAGIISPVEYLETRFNAPIRQLFSWSGVLLKVLDDMLKLYSIGIFVTAASGIPFETAVIFCGLVVAVYTVIGGFWAVIVTDVVQFVILFFSTLILVPLAYHAAGGIAHMQDVIPDNMQFLNGKKGTPFFVFVYYILIIIKYNGNWTFIQRFYSAKTEEDGKKIGWLSAGLFLIFPVIFLFPAVAARVILPELENPEMAYVALCLKLLPQGIMGLMLSAMFAATMSVLSAEYNVTASVLTRDIYQRLFRSDSSPKEILWVARIMTLAVGLVVTVGALYVGRFGGAFKANQYLTGIFSIPMIIPVIMGIVFWRPQPWGAIATLVIGIATGIALNLNPQISWEMATFIEIIVCIAVFLGSGLFLSKDEEYLARVGRFFKKLASPAPAVVDGGDSGVLTGLMMLYAFAFLVTGTLFILMGFPSASNMSGQLAIGSGVICILAAGIFYWRGRGTGAGEV</sequence>
<feature type="transmembrane region" description="Helical" evidence="14">
    <location>
        <begin position="440"/>
        <end position="460"/>
    </location>
</feature>
<dbReference type="InterPro" id="IPR038377">
    <property type="entry name" value="Na/Glc_symporter_sf"/>
</dbReference>
<reference evidence="16" key="1">
    <citation type="journal article" date="2019" name="Int. J. Syst. Evol. Microbiol.">
        <title>The Global Catalogue of Microorganisms (GCM) 10K type strain sequencing project: providing services to taxonomists for standard genome sequencing and annotation.</title>
        <authorList>
            <consortium name="The Broad Institute Genomics Platform"/>
            <consortium name="The Broad Institute Genome Sequencing Center for Infectious Disease"/>
            <person name="Wu L."/>
            <person name="Ma J."/>
        </authorList>
    </citation>
    <scope>NUCLEOTIDE SEQUENCE [LARGE SCALE GENOMIC DNA]</scope>
    <source>
        <strain evidence="16">CGMCC 1.6375</strain>
    </source>
</reference>
<dbReference type="RefSeq" id="WP_019943668.1">
    <property type="nucleotide sequence ID" value="NZ_BMLI01000001.1"/>
</dbReference>
<comment type="subcellular location">
    <subcellularLocation>
        <location evidence="1">Cell membrane</location>
        <topology evidence="1">Multi-pass membrane protein</topology>
    </subcellularLocation>
</comment>
<feature type="transmembrane region" description="Helical" evidence="14">
    <location>
        <begin position="173"/>
        <end position="199"/>
    </location>
</feature>
<dbReference type="PROSITE" id="PS50283">
    <property type="entry name" value="NA_SOLUT_SYMP_3"/>
    <property type="match status" value="1"/>
</dbReference>
<feature type="transmembrane region" description="Helical" evidence="14">
    <location>
        <begin position="225"/>
        <end position="242"/>
    </location>
</feature>
<keyword evidence="5 14" id="KW-0812">Transmembrane</keyword>
<feature type="transmembrane region" description="Helical" evidence="14">
    <location>
        <begin position="74"/>
        <end position="95"/>
    </location>
</feature>
<accession>A0ABQ2HU83</accession>
<dbReference type="InterPro" id="IPR050277">
    <property type="entry name" value="Sodium:Solute_Symporter"/>
</dbReference>
<evidence type="ECO:0000256" key="6">
    <source>
        <dbReference type="ARBA" id="ARBA00022847"/>
    </source>
</evidence>
<dbReference type="EMBL" id="BMLI01000001">
    <property type="protein sequence ID" value="GGM90137.1"/>
    <property type="molecule type" value="Genomic_DNA"/>
</dbReference>
<keyword evidence="6" id="KW-0769">Symport</keyword>
<feature type="transmembrane region" description="Helical" evidence="14">
    <location>
        <begin position="492"/>
        <end position="514"/>
    </location>
</feature>
<keyword evidence="8" id="KW-0915">Sodium</keyword>
<feature type="transmembrane region" description="Helical" evidence="14">
    <location>
        <begin position="526"/>
        <end position="543"/>
    </location>
</feature>
<organism evidence="15 16">
    <name type="scientific">Dyadobacter beijingensis</name>
    <dbReference type="NCBI Taxonomy" id="365489"/>
    <lineage>
        <taxon>Bacteria</taxon>
        <taxon>Pseudomonadati</taxon>
        <taxon>Bacteroidota</taxon>
        <taxon>Cytophagia</taxon>
        <taxon>Cytophagales</taxon>
        <taxon>Spirosomataceae</taxon>
        <taxon>Dyadobacter</taxon>
    </lineage>
</organism>
<evidence type="ECO:0000256" key="11">
    <source>
        <dbReference type="ARBA" id="ARBA00023201"/>
    </source>
</evidence>
<keyword evidence="7 14" id="KW-1133">Transmembrane helix</keyword>
<evidence type="ECO:0000256" key="1">
    <source>
        <dbReference type="ARBA" id="ARBA00004651"/>
    </source>
</evidence>
<evidence type="ECO:0000256" key="14">
    <source>
        <dbReference type="SAM" id="Phobius"/>
    </source>
</evidence>
<feature type="transmembrane region" description="Helical" evidence="14">
    <location>
        <begin position="262"/>
        <end position="288"/>
    </location>
</feature>
<evidence type="ECO:0000256" key="9">
    <source>
        <dbReference type="ARBA" id="ARBA00023065"/>
    </source>
</evidence>
<gene>
    <name evidence="15" type="ORF">GCM10010967_23810</name>
</gene>
<keyword evidence="11" id="KW-0739">Sodium transport</keyword>
<evidence type="ECO:0000313" key="16">
    <source>
        <dbReference type="Proteomes" id="UP000632339"/>
    </source>
</evidence>
<dbReference type="InterPro" id="IPR001734">
    <property type="entry name" value="Na/solute_symporter"/>
</dbReference>
<keyword evidence="10 14" id="KW-0472">Membrane</keyword>
<feature type="transmembrane region" description="Helical" evidence="14">
    <location>
        <begin position="355"/>
        <end position="377"/>
    </location>
</feature>
<evidence type="ECO:0000256" key="7">
    <source>
        <dbReference type="ARBA" id="ARBA00022989"/>
    </source>
</evidence>
<comment type="similarity">
    <text evidence="2 13">Belongs to the sodium:solute symporter (SSF) (TC 2.A.21) family.</text>
</comment>
<comment type="catalytic activity">
    <reaction evidence="12">
        <text>L-proline(in) + Na(+)(in) = L-proline(out) + Na(+)(out)</text>
        <dbReference type="Rhea" id="RHEA:28967"/>
        <dbReference type="ChEBI" id="CHEBI:29101"/>
        <dbReference type="ChEBI" id="CHEBI:60039"/>
    </reaction>
</comment>
<keyword evidence="4" id="KW-1003">Cell membrane</keyword>
<evidence type="ECO:0000256" key="8">
    <source>
        <dbReference type="ARBA" id="ARBA00023053"/>
    </source>
</evidence>
<name>A0ABQ2HU83_9BACT</name>
<evidence type="ECO:0000313" key="15">
    <source>
        <dbReference type="EMBL" id="GGM90137.1"/>
    </source>
</evidence>
<comment type="caution">
    <text evidence="15">The sequence shown here is derived from an EMBL/GenBank/DDBJ whole genome shotgun (WGS) entry which is preliminary data.</text>
</comment>
<evidence type="ECO:0000256" key="13">
    <source>
        <dbReference type="RuleBase" id="RU362091"/>
    </source>
</evidence>
<dbReference type="PANTHER" id="PTHR48086:SF3">
    <property type="entry name" value="SODIUM_PROLINE SYMPORTER"/>
    <property type="match status" value="1"/>
</dbReference>
<dbReference type="CDD" id="cd11477">
    <property type="entry name" value="SLC5sbd_u1"/>
    <property type="match status" value="1"/>
</dbReference>
<keyword evidence="3" id="KW-0813">Transport</keyword>
<keyword evidence="9" id="KW-0406">Ion transport</keyword>
<feature type="transmembrane region" description="Helical" evidence="14">
    <location>
        <begin position="42"/>
        <end position="68"/>
    </location>
</feature>
<feature type="transmembrane region" description="Helical" evidence="14">
    <location>
        <begin position="12"/>
        <end position="30"/>
    </location>
</feature>
<feature type="transmembrane region" description="Helical" evidence="14">
    <location>
        <begin position="138"/>
        <end position="167"/>
    </location>
</feature>
<dbReference type="NCBIfam" id="TIGR00813">
    <property type="entry name" value="sss"/>
    <property type="match status" value="1"/>
</dbReference>